<dbReference type="AlphaFoldDB" id="A0A657Q2I2"/>
<keyword evidence="3" id="KW-0863">Zinc-finger</keyword>
<keyword evidence="3" id="KW-0479">Metal-binding</keyword>
<evidence type="ECO:0000256" key="3">
    <source>
        <dbReference type="PROSITE-ProRule" id="PRU00325"/>
    </source>
</evidence>
<dbReference type="CDD" id="cd18793">
    <property type="entry name" value="SF2_C_SNF"/>
    <property type="match status" value="1"/>
</dbReference>
<dbReference type="Gene3D" id="3.40.50.10810">
    <property type="entry name" value="Tandem AAA-ATPase domain"/>
    <property type="match status" value="1"/>
</dbReference>
<dbReference type="GO" id="GO:0008270">
    <property type="term" value="F:zinc ion binding"/>
    <property type="evidence" value="ECO:0007669"/>
    <property type="project" value="UniProtKB-KW"/>
</dbReference>
<dbReference type="Pfam" id="PF04434">
    <property type="entry name" value="SWIM"/>
    <property type="match status" value="2"/>
</dbReference>
<dbReference type="PROSITE" id="PS51192">
    <property type="entry name" value="HELICASE_ATP_BIND_1"/>
    <property type="match status" value="1"/>
</dbReference>
<dbReference type="GO" id="GO:0016787">
    <property type="term" value="F:hydrolase activity"/>
    <property type="evidence" value="ECO:0007669"/>
    <property type="project" value="UniProtKB-KW"/>
</dbReference>
<dbReference type="CDD" id="cd17919">
    <property type="entry name" value="DEXHc_Snf"/>
    <property type="match status" value="1"/>
</dbReference>
<dbReference type="InterPro" id="IPR027417">
    <property type="entry name" value="P-loop_NTPase"/>
</dbReference>
<evidence type="ECO:0000259" key="6">
    <source>
        <dbReference type="PROSITE" id="PS51194"/>
    </source>
</evidence>
<dbReference type="GO" id="GO:0004386">
    <property type="term" value="F:helicase activity"/>
    <property type="evidence" value="ECO:0007669"/>
    <property type="project" value="UniProtKB-KW"/>
</dbReference>
<keyword evidence="2 7" id="KW-0067">ATP-binding</keyword>
<dbReference type="Gene3D" id="3.40.50.300">
    <property type="entry name" value="P-loop containing nucleotide triphosphate hydrolases"/>
    <property type="match status" value="1"/>
</dbReference>
<dbReference type="GO" id="GO:0005524">
    <property type="term" value="F:ATP binding"/>
    <property type="evidence" value="ECO:0007669"/>
    <property type="project" value="InterPro"/>
</dbReference>
<organism evidence="7 8">
    <name type="scientific">Candidatus Sedimenticola endophacoides</name>
    <dbReference type="NCBI Taxonomy" id="2548426"/>
    <lineage>
        <taxon>Bacteria</taxon>
        <taxon>Pseudomonadati</taxon>
        <taxon>Pseudomonadota</taxon>
        <taxon>Gammaproteobacteria</taxon>
        <taxon>Chromatiales</taxon>
        <taxon>Sedimenticolaceae</taxon>
        <taxon>Sedimenticola</taxon>
    </lineage>
</organism>
<keyword evidence="1" id="KW-0378">Hydrolase</keyword>
<dbReference type="InterPro" id="IPR001650">
    <property type="entry name" value="Helicase_C-like"/>
</dbReference>
<reference evidence="7 8" key="1">
    <citation type="submission" date="2018-01" db="EMBL/GenBank/DDBJ databases">
        <title>Novel co-symbiosis in the lucinid bivalve Phacoides pectinatus.</title>
        <authorList>
            <person name="Lim S.J."/>
            <person name="Davis B.G."/>
            <person name="Gill D.E."/>
            <person name="Engel A.S."/>
            <person name="Anderson L.C."/>
            <person name="Campbell B.J."/>
        </authorList>
    </citation>
    <scope>NUCLEOTIDE SEQUENCE [LARGE SCALE GENOMIC DNA]</scope>
    <source>
        <strain evidence="7">N3_P5</strain>
    </source>
</reference>
<dbReference type="InterPro" id="IPR000330">
    <property type="entry name" value="SNF2_N"/>
</dbReference>
<keyword evidence="2 7" id="KW-0347">Helicase</keyword>
<feature type="domain" description="SWIM-type" evidence="4">
    <location>
        <begin position="151"/>
        <end position="189"/>
    </location>
</feature>
<protein>
    <submittedName>
        <fullName evidence="7">Helicase</fullName>
    </submittedName>
</protein>
<dbReference type="PANTHER" id="PTHR10799">
    <property type="entry name" value="SNF2/RAD54 HELICASE FAMILY"/>
    <property type="match status" value="1"/>
</dbReference>
<dbReference type="InterPro" id="IPR014001">
    <property type="entry name" value="Helicase_ATP-bd"/>
</dbReference>
<evidence type="ECO:0000259" key="5">
    <source>
        <dbReference type="PROSITE" id="PS51192"/>
    </source>
</evidence>
<dbReference type="InterPro" id="IPR049730">
    <property type="entry name" value="SNF2/RAD54-like_C"/>
</dbReference>
<keyword evidence="2 7" id="KW-0547">Nucleotide-binding</keyword>
<feature type="domain" description="SWIM-type" evidence="4">
    <location>
        <begin position="59"/>
        <end position="96"/>
    </location>
</feature>
<feature type="domain" description="Helicase C-terminal" evidence="6">
    <location>
        <begin position="606"/>
        <end position="753"/>
    </location>
</feature>
<dbReference type="InterPro" id="IPR007527">
    <property type="entry name" value="Znf_SWIM"/>
</dbReference>
<keyword evidence="3" id="KW-0862">Zinc</keyword>
<comment type="caution">
    <text evidence="7">The sequence shown here is derived from an EMBL/GenBank/DDBJ whole genome shotgun (WGS) entry which is preliminary data.</text>
</comment>
<gene>
    <name evidence="7" type="ORF">C3L24_08130</name>
</gene>
<proteinExistence type="predicted"/>
<dbReference type="PROSITE" id="PS51194">
    <property type="entry name" value="HELICASE_CTER"/>
    <property type="match status" value="1"/>
</dbReference>
<accession>A0A657Q2I2</accession>
<evidence type="ECO:0000256" key="1">
    <source>
        <dbReference type="ARBA" id="ARBA00022801"/>
    </source>
</evidence>
<sequence length="1016" mass="112107">MSDDADCFLFDAEQLHAVADARELREGLIDFRQRCVTEMERDDQGLGAEVEDSDTGEVYQVLLGYDAEGNLLVTCGCDYPGDGLCRHGVALLYAYAAGQGDELLGAVDDAIEERVRRGRSEVRVKPLSEGTGFGTWQASSITPSSHYSRSYRVNIRSLERRSNYCNCPDFATNQLGTCKHIEAVLHRLEKMPKRTREAKHIQRPYVFLDWDCEDPPLIALHRGELRSGKFGSLLDEYFDAMGRMTGPLPERFFDFEQQCGDQQVIDIGEDARDYARQLSSRAAHRVRAREIHEQINSSGGHLPGLQARLYPYQVEGVAFLAANGRALLADDMGLGKTLQSIAAARWLHDHAGARRILVACPASLKQQWAREIERFTGMPAQVIQGGPQARGVQYRRGDGFFILNYELILRDLSIINEVLRPDLLILDEAQRIKNWRTKIASAVKLISSRYAFVLSGTPLENRLEDLYSLMQVVDPQVLGPLWRYLVDFHVTDERGKVLGYRNLSELRRRLRPVMLRRDRRLVQEHLPARVQQRLDVTMTQRQRELHDDALSAAGSLASIAKRRPLTPGEQNRLMAALQTARMACDAAALVDRETKGAPKLDELAGILDELCLQGGRKAVVFSQWEGMTRLVEQRLHAMGLGCVRLHGGVPTGKRGALMDRFREDDAVQVFISTDAGGVGLNLQSASVLVNLDIPWNPAVLEQRIARIHRLGQSESVQVILLVSTDSYEERVYSLVQNKQILFDNVVDPDGEEDVVGVSPKLLELVTDDLANFLPSDDSAETGDEVTDDKVGASAVAARDSAEGGVKLAIRRAIEVMQEHFGTRLERVLGTGGGLLAVVDRVESMDDSYATALSDRLEAEYRVNLPLALVDPLTLRGLGRLGAASPVQEGEVYFDAGGGNTQGDGSRLLRLAREHVQSATLLLQGQSTHGALELLTSALLMTAAARAGAAQPPPAREAAVWLYSELLPNGCVREDQAALIMRTIGLTQSEQVPVSLLEPLLGETRAFVETPPSSPGA</sequence>
<dbReference type="SMART" id="SM00487">
    <property type="entry name" value="DEXDc"/>
    <property type="match status" value="1"/>
</dbReference>
<dbReference type="Pfam" id="PF00271">
    <property type="entry name" value="Helicase_C"/>
    <property type="match status" value="1"/>
</dbReference>
<dbReference type="SUPFAM" id="SSF52540">
    <property type="entry name" value="P-loop containing nucleoside triphosphate hydrolases"/>
    <property type="match status" value="2"/>
</dbReference>
<feature type="domain" description="Helicase ATP-binding" evidence="5">
    <location>
        <begin position="317"/>
        <end position="476"/>
    </location>
</feature>
<dbReference type="SMART" id="SM00490">
    <property type="entry name" value="HELICc"/>
    <property type="match status" value="1"/>
</dbReference>
<dbReference type="Pfam" id="PF00176">
    <property type="entry name" value="SNF2-rel_dom"/>
    <property type="match status" value="1"/>
</dbReference>
<dbReference type="EMBL" id="PQCO01000203">
    <property type="protein sequence ID" value="PUE01324.1"/>
    <property type="molecule type" value="Genomic_DNA"/>
</dbReference>
<evidence type="ECO:0000313" key="8">
    <source>
        <dbReference type="Proteomes" id="UP000250928"/>
    </source>
</evidence>
<dbReference type="InterPro" id="IPR038718">
    <property type="entry name" value="SNF2-like_sf"/>
</dbReference>
<evidence type="ECO:0000256" key="2">
    <source>
        <dbReference type="ARBA" id="ARBA00022806"/>
    </source>
</evidence>
<name>A0A657Q2I2_9GAMM</name>
<evidence type="ECO:0000313" key="7">
    <source>
        <dbReference type="EMBL" id="PUE01324.1"/>
    </source>
</evidence>
<dbReference type="PROSITE" id="PS50966">
    <property type="entry name" value="ZF_SWIM"/>
    <property type="match status" value="2"/>
</dbReference>
<dbReference type="Proteomes" id="UP000250928">
    <property type="component" value="Unassembled WGS sequence"/>
</dbReference>
<evidence type="ECO:0000259" key="4">
    <source>
        <dbReference type="PROSITE" id="PS50966"/>
    </source>
</evidence>